<dbReference type="Proteomes" id="UP000652153">
    <property type="component" value="Unassembled WGS sequence"/>
</dbReference>
<dbReference type="Pfam" id="PF13540">
    <property type="entry name" value="RCC1_2"/>
    <property type="match status" value="2"/>
</dbReference>
<keyword evidence="2" id="KW-0732">Signal</keyword>
<evidence type="ECO:0000256" key="1">
    <source>
        <dbReference type="ARBA" id="ARBA00022737"/>
    </source>
</evidence>
<dbReference type="PROSITE" id="PS50012">
    <property type="entry name" value="RCC1_3"/>
    <property type="match status" value="5"/>
</dbReference>
<keyword evidence="1" id="KW-0677">Repeat</keyword>
<feature type="signal peptide" evidence="2">
    <location>
        <begin position="1"/>
        <end position="26"/>
    </location>
</feature>
<feature type="chain" id="PRO_5046102962" evidence="2">
    <location>
        <begin position="27"/>
        <end position="390"/>
    </location>
</feature>
<keyword evidence="4" id="KW-1185">Reference proteome</keyword>
<dbReference type="SUPFAM" id="SSF50985">
    <property type="entry name" value="RCC1/BLIP-II"/>
    <property type="match status" value="1"/>
</dbReference>
<sequence length="390" mass="41471">MLRKRFLLSVLSLVTMVGLSSGIASAAPNSSYDNLLTAANYNTYLVMKDGSSFYAVGQGGRLGVSAGNYSAIPLKVDISDISMIDGGMGTHSVLVKNDGTLRSWGYIAYGEGGTGKRQENLKVPTKSSLIDNVKEARAADGFTIVLKNDGTVWSYGRNSYGQLGIGTKGEPIGVPTKIQGLSRIVAIDSNERTSAALDEDNVLWVWGQGATGSLGQNSDEDQPSPVPYPIEDVKSFSVGPERLYVITHSGEVYGSGRNTQGQLGDGTKIKRSYPVSIDITNVEQISVGSNATLALKKDGSVWAWGVNNSGQVGNGTTNFSYNTPVQVLDNSYSPLTDVVAIVARSNHSHALKTDGSLWSWGSNDNGKLGIDKKIQKQIVATKSDFPNAFD</sequence>
<accession>A0ABQ1Z5L6</accession>
<dbReference type="Gene3D" id="2.130.10.30">
    <property type="entry name" value="Regulator of chromosome condensation 1/beta-lactamase-inhibitor protein II"/>
    <property type="match status" value="2"/>
</dbReference>
<evidence type="ECO:0000313" key="4">
    <source>
        <dbReference type="Proteomes" id="UP000652153"/>
    </source>
</evidence>
<organism evidence="3 4">
    <name type="scientific">Paenibacillus silvae</name>
    <dbReference type="NCBI Taxonomy" id="1325358"/>
    <lineage>
        <taxon>Bacteria</taxon>
        <taxon>Bacillati</taxon>
        <taxon>Bacillota</taxon>
        <taxon>Bacilli</taxon>
        <taxon>Bacillales</taxon>
        <taxon>Paenibacillaceae</taxon>
        <taxon>Paenibacillus</taxon>
    </lineage>
</organism>
<dbReference type="InterPro" id="IPR009091">
    <property type="entry name" value="RCC1/BLIP-II"/>
</dbReference>
<evidence type="ECO:0000256" key="2">
    <source>
        <dbReference type="SAM" id="SignalP"/>
    </source>
</evidence>
<comment type="caution">
    <text evidence="3">The sequence shown here is derived from an EMBL/GenBank/DDBJ whole genome shotgun (WGS) entry which is preliminary data.</text>
</comment>
<dbReference type="PRINTS" id="PR00633">
    <property type="entry name" value="RCCNDNSATION"/>
</dbReference>
<dbReference type="InterPro" id="IPR000408">
    <property type="entry name" value="Reg_chr_condens"/>
</dbReference>
<evidence type="ECO:0000313" key="3">
    <source>
        <dbReference type="EMBL" id="GGH48440.1"/>
    </source>
</evidence>
<dbReference type="InterPro" id="IPR051210">
    <property type="entry name" value="Ub_ligase/GEF_domain"/>
</dbReference>
<gene>
    <name evidence="3" type="ORF">GCM10008014_12360</name>
</gene>
<dbReference type="EMBL" id="BMFU01000002">
    <property type="protein sequence ID" value="GGH48440.1"/>
    <property type="molecule type" value="Genomic_DNA"/>
</dbReference>
<dbReference type="PANTHER" id="PTHR22870:SF408">
    <property type="entry name" value="OS09G0560450 PROTEIN"/>
    <property type="match status" value="1"/>
</dbReference>
<dbReference type="RefSeq" id="WP_188591712.1">
    <property type="nucleotide sequence ID" value="NZ_BMFU01000002.1"/>
</dbReference>
<dbReference type="PANTHER" id="PTHR22870">
    <property type="entry name" value="REGULATOR OF CHROMOSOME CONDENSATION"/>
    <property type="match status" value="1"/>
</dbReference>
<reference evidence="4" key="1">
    <citation type="journal article" date="2019" name="Int. J. Syst. Evol. Microbiol.">
        <title>The Global Catalogue of Microorganisms (GCM) 10K type strain sequencing project: providing services to taxonomists for standard genome sequencing and annotation.</title>
        <authorList>
            <consortium name="The Broad Institute Genomics Platform"/>
            <consortium name="The Broad Institute Genome Sequencing Center for Infectious Disease"/>
            <person name="Wu L."/>
            <person name="Ma J."/>
        </authorList>
    </citation>
    <scope>NUCLEOTIDE SEQUENCE [LARGE SCALE GENOMIC DNA]</scope>
    <source>
        <strain evidence="4">CGMCC 1.12770</strain>
    </source>
</reference>
<protein>
    <submittedName>
        <fullName evidence="3">Chromosome condensation regulator</fullName>
    </submittedName>
</protein>
<name>A0ABQ1Z5L6_9BACL</name>
<proteinExistence type="predicted"/>
<dbReference type="Pfam" id="PF00415">
    <property type="entry name" value="RCC1"/>
    <property type="match status" value="1"/>
</dbReference>